<dbReference type="InterPro" id="IPR000375">
    <property type="entry name" value="Dynamin_stalk"/>
</dbReference>
<dbReference type="Gene3D" id="3.40.50.300">
    <property type="entry name" value="P-loop containing nucleotide triphosphate hydrolases"/>
    <property type="match status" value="1"/>
</dbReference>
<dbReference type="PANTHER" id="PTHR11566:SF149">
    <property type="entry name" value="GTPASE, PUTATIVE (AFU_ORTHOLOGUE AFUA_6G11890)-RELATED"/>
    <property type="match status" value="1"/>
</dbReference>
<dbReference type="GO" id="GO:0005525">
    <property type="term" value="F:GTP binding"/>
    <property type="evidence" value="ECO:0007669"/>
    <property type="project" value="InterPro"/>
</dbReference>
<dbReference type="Pfam" id="PF00350">
    <property type="entry name" value="Dynamin_N"/>
    <property type="match status" value="1"/>
</dbReference>
<dbReference type="PROSITE" id="PS51718">
    <property type="entry name" value="G_DYNAMIN_2"/>
    <property type="match status" value="1"/>
</dbReference>
<dbReference type="GO" id="GO:0048312">
    <property type="term" value="P:intracellular distribution of mitochondria"/>
    <property type="evidence" value="ECO:0007669"/>
    <property type="project" value="TreeGrafter"/>
</dbReference>
<dbReference type="GO" id="GO:0006897">
    <property type="term" value="P:endocytosis"/>
    <property type="evidence" value="ECO:0007669"/>
    <property type="project" value="TreeGrafter"/>
</dbReference>
<feature type="compositionally biased region" description="Low complexity" evidence="3">
    <location>
        <begin position="735"/>
        <end position="745"/>
    </location>
</feature>
<evidence type="ECO:0000259" key="5">
    <source>
        <dbReference type="PROSITE" id="PS51718"/>
    </source>
</evidence>
<keyword evidence="7" id="KW-1185">Reference proteome</keyword>
<dbReference type="AlphaFoldDB" id="A0A9P7MEG5"/>
<keyword evidence="2" id="KW-0342">GTP-binding</keyword>
<evidence type="ECO:0000313" key="7">
    <source>
        <dbReference type="Proteomes" id="UP000706124"/>
    </source>
</evidence>
<feature type="domain" description="GED" evidence="4">
    <location>
        <begin position="598"/>
        <end position="689"/>
    </location>
</feature>
<dbReference type="InterPro" id="IPR020850">
    <property type="entry name" value="GED_dom"/>
</dbReference>
<evidence type="ECO:0000259" key="4">
    <source>
        <dbReference type="PROSITE" id="PS51388"/>
    </source>
</evidence>
<evidence type="ECO:0000256" key="1">
    <source>
        <dbReference type="ARBA" id="ARBA00022741"/>
    </source>
</evidence>
<dbReference type="GO" id="GO:0000266">
    <property type="term" value="P:mitochondrial fission"/>
    <property type="evidence" value="ECO:0007669"/>
    <property type="project" value="TreeGrafter"/>
</dbReference>
<dbReference type="GO" id="GO:0016020">
    <property type="term" value="C:membrane"/>
    <property type="evidence" value="ECO:0007669"/>
    <property type="project" value="TreeGrafter"/>
</dbReference>
<dbReference type="InterPro" id="IPR027417">
    <property type="entry name" value="P-loop_NTPase"/>
</dbReference>
<dbReference type="EMBL" id="SRPO01000113">
    <property type="protein sequence ID" value="KAG5940486.1"/>
    <property type="molecule type" value="Genomic_DNA"/>
</dbReference>
<dbReference type="CDD" id="cd08771">
    <property type="entry name" value="DLP_1"/>
    <property type="match status" value="1"/>
</dbReference>
<gene>
    <name evidence="6" type="ORF">E4U60_000485</name>
</gene>
<protein>
    <recommendedName>
        <fullName evidence="8">Interferon-induced GTP-binding protein Mx</fullName>
    </recommendedName>
</protein>
<keyword evidence="1" id="KW-0547">Nucleotide-binding</keyword>
<dbReference type="PANTHER" id="PTHR11566">
    <property type="entry name" value="DYNAMIN"/>
    <property type="match status" value="1"/>
</dbReference>
<feature type="domain" description="Dynamin-type G" evidence="5">
    <location>
        <begin position="28"/>
        <end position="312"/>
    </location>
</feature>
<dbReference type="GO" id="GO:0005739">
    <property type="term" value="C:mitochondrion"/>
    <property type="evidence" value="ECO:0007669"/>
    <property type="project" value="TreeGrafter"/>
</dbReference>
<dbReference type="InterPro" id="IPR022812">
    <property type="entry name" value="Dynamin"/>
</dbReference>
<dbReference type="PROSITE" id="PS51388">
    <property type="entry name" value="GED"/>
    <property type="match status" value="1"/>
</dbReference>
<proteinExistence type="predicted"/>
<name>A0A9P7MEG5_9HYPO</name>
<dbReference type="SMART" id="SM00053">
    <property type="entry name" value="DYNc"/>
    <property type="match status" value="1"/>
</dbReference>
<organism evidence="6 7">
    <name type="scientific">Claviceps pazoutovae</name>
    <dbReference type="NCBI Taxonomy" id="1649127"/>
    <lineage>
        <taxon>Eukaryota</taxon>
        <taxon>Fungi</taxon>
        <taxon>Dikarya</taxon>
        <taxon>Ascomycota</taxon>
        <taxon>Pezizomycotina</taxon>
        <taxon>Sordariomycetes</taxon>
        <taxon>Hypocreomycetidae</taxon>
        <taxon>Hypocreales</taxon>
        <taxon>Clavicipitaceae</taxon>
        <taxon>Claviceps</taxon>
    </lineage>
</organism>
<sequence>MTVALQSRDHRNLLDIIDRLRSKGISRYVDLPQIVVCGDQSAGKSSVLEAISGMSFPSKDNLCTRFATELILRRHDSQAIKVSIIPGPDCSSEDRERLSDFSADIDIDAPDIGSVVEKAKEVMGLSETKVFSTDVLRVELCGPTQPHLTMVDLPGLFRAGNRDQSVDDAETVRNLVLGYVRSPRSIILAVVSAKSDFALQEITQMAREVDPEGNRTLGLITKPDALDVGSDSEASYVKLAQNNDVVFRLGWHALKNRDFKMRDASSAERDAAEARFFSSGIWATLDPSNLGVGTLKPRLSDVLKNQILQQLPDLLHDVEFEIDACSSIMKRLGTPRSSANEQRKYLLKVSREFTSLMKAAINGEYNHPFFGSAKTDEGYNKRLRARVQNTLADFKEAMRERGEQRKIVDEDSSESVLGYGARKVMRSDYIGEVQQLMERSRGCELSGTFNPLIVGELFADQCQPWKNLASETEKRVLQAVDEVEHEIVDYITIKETAPAILQMLRGGTDMLKKALGEKLKELLQPHSDGHPITYNDYLTDTVKRAQDERRKRRLETEVSHLVRHDFFVASSGTGRIDVGSIVDKLNEKMDSDMDSFASEMAIDYMEAYYEVAINKFIDDVSVLAVEQCLISKLPDLFPDDILFDFKDEDIARLAGETEAASKQREKCNQKLALLEDGRRDLMNLAMKGSLDSDDGDVISSAFGANERRGENVGSDEMPLSSPSTGPNIKAGDGCSESSEASAAEEVPGKEETPWHPPMTFADMFDPETPVPGSEKMKTDKKTKKGKKRSKLGKGAASKPKKESIW</sequence>
<dbReference type="Pfam" id="PF01031">
    <property type="entry name" value="Dynamin_M"/>
    <property type="match status" value="1"/>
</dbReference>
<dbReference type="SUPFAM" id="SSF52540">
    <property type="entry name" value="P-loop containing nucleoside triphosphate hydrolases"/>
    <property type="match status" value="1"/>
</dbReference>
<evidence type="ECO:0008006" key="8">
    <source>
        <dbReference type="Google" id="ProtNLM"/>
    </source>
</evidence>
<dbReference type="InterPro" id="IPR045063">
    <property type="entry name" value="Dynamin_N"/>
</dbReference>
<dbReference type="InterPro" id="IPR001401">
    <property type="entry name" value="Dynamin_GTPase"/>
</dbReference>
<dbReference type="GO" id="GO:0005874">
    <property type="term" value="C:microtubule"/>
    <property type="evidence" value="ECO:0007669"/>
    <property type="project" value="TreeGrafter"/>
</dbReference>
<dbReference type="OrthoDB" id="415706at2759"/>
<evidence type="ECO:0000313" key="6">
    <source>
        <dbReference type="EMBL" id="KAG5940486.1"/>
    </source>
</evidence>
<dbReference type="InterPro" id="IPR030381">
    <property type="entry name" value="G_DYNAMIN_dom"/>
</dbReference>
<dbReference type="GO" id="GO:0016559">
    <property type="term" value="P:peroxisome fission"/>
    <property type="evidence" value="ECO:0007669"/>
    <property type="project" value="TreeGrafter"/>
</dbReference>
<feature type="region of interest" description="Disordered" evidence="3">
    <location>
        <begin position="695"/>
        <end position="805"/>
    </location>
</feature>
<evidence type="ECO:0000256" key="3">
    <source>
        <dbReference type="SAM" id="MobiDB-lite"/>
    </source>
</evidence>
<reference evidence="6 7" key="1">
    <citation type="journal article" date="2020" name="bioRxiv">
        <title>Whole genome comparisons of ergot fungi reveals the divergence and evolution of species within the genus Claviceps are the result of varying mechanisms driving genome evolution and host range expansion.</title>
        <authorList>
            <person name="Wyka S.A."/>
            <person name="Mondo S.J."/>
            <person name="Liu M."/>
            <person name="Dettman J."/>
            <person name="Nalam V."/>
            <person name="Broders K.D."/>
        </authorList>
    </citation>
    <scope>NUCLEOTIDE SEQUENCE [LARGE SCALE GENOMIC DNA]</scope>
    <source>
        <strain evidence="6 7">CCC 1485</strain>
    </source>
</reference>
<evidence type="ECO:0000256" key="2">
    <source>
        <dbReference type="ARBA" id="ARBA00023134"/>
    </source>
</evidence>
<comment type="caution">
    <text evidence="6">The sequence shown here is derived from an EMBL/GenBank/DDBJ whole genome shotgun (WGS) entry which is preliminary data.</text>
</comment>
<dbReference type="GO" id="GO:0008017">
    <property type="term" value="F:microtubule binding"/>
    <property type="evidence" value="ECO:0007669"/>
    <property type="project" value="TreeGrafter"/>
</dbReference>
<dbReference type="GO" id="GO:0003924">
    <property type="term" value="F:GTPase activity"/>
    <property type="evidence" value="ECO:0007669"/>
    <property type="project" value="InterPro"/>
</dbReference>
<feature type="compositionally biased region" description="Basic residues" evidence="3">
    <location>
        <begin position="780"/>
        <end position="791"/>
    </location>
</feature>
<dbReference type="FunFam" id="3.40.50.300:FF:001425">
    <property type="entry name" value="Dynamin GTPase, putative"/>
    <property type="match status" value="1"/>
</dbReference>
<dbReference type="Proteomes" id="UP000706124">
    <property type="component" value="Unassembled WGS sequence"/>
</dbReference>
<accession>A0A9P7MEG5</accession>
<dbReference type="PRINTS" id="PR00195">
    <property type="entry name" value="DYNAMIN"/>
</dbReference>